<evidence type="ECO:0000313" key="3">
    <source>
        <dbReference type="Proteomes" id="UP000034682"/>
    </source>
</evidence>
<dbReference type="Proteomes" id="UP000034682">
    <property type="component" value="Unassembled WGS sequence"/>
</dbReference>
<gene>
    <name evidence="2" type="ORF">UY02_C0031G0002</name>
</gene>
<evidence type="ECO:0000313" key="2">
    <source>
        <dbReference type="EMBL" id="KKU76140.1"/>
    </source>
</evidence>
<name>A0A0G1W1I7_9BACT</name>
<reference evidence="2 3" key="1">
    <citation type="journal article" date="2015" name="Nature">
        <title>rRNA introns, odd ribosomes, and small enigmatic genomes across a large radiation of phyla.</title>
        <authorList>
            <person name="Brown C.T."/>
            <person name="Hug L.A."/>
            <person name="Thomas B.C."/>
            <person name="Sharon I."/>
            <person name="Castelle C.J."/>
            <person name="Singh A."/>
            <person name="Wilkins M.J."/>
            <person name="Williams K.H."/>
            <person name="Banfield J.F."/>
        </authorList>
    </citation>
    <scope>NUCLEOTIDE SEQUENCE [LARGE SCALE GENOMIC DNA]</scope>
</reference>
<comment type="caution">
    <text evidence="2">The sequence shown here is derived from an EMBL/GenBank/DDBJ whole genome shotgun (WGS) entry which is preliminary data.</text>
</comment>
<proteinExistence type="predicted"/>
<keyword evidence="1" id="KW-0472">Membrane</keyword>
<protein>
    <submittedName>
        <fullName evidence="2">Uncharacterized protein</fullName>
    </submittedName>
</protein>
<dbReference type="EMBL" id="LCOK01000031">
    <property type="protein sequence ID" value="KKU76140.1"/>
    <property type="molecule type" value="Genomic_DNA"/>
</dbReference>
<accession>A0A0G1W1I7</accession>
<evidence type="ECO:0000256" key="1">
    <source>
        <dbReference type="SAM" id="Phobius"/>
    </source>
</evidence>
<feature type="transmembrane region" description="Helical" evidence="1">
    <location>
        <begin position="34"/>
        <end position="63"/>
    </location>
</feature>
<keyword evidence="1" id="KW-0812">Transmembrane</keyword>
<dbReference type="AlphaFoldDB" id="A0A0G1W1I7"/>
<keyword evidence="1" id="KW-1133">Transmembrane helix</keyword>
<sequence length="77" mass="8185">MQELGLAILIFTLLVLEVPTGSYRRVVIQLAILLMMYATSVVGASLAGWGGSIFGCLALYVGLSLTGVLDLPQEPYP</sequence>
<organism evidence="2 3">
    <name type="scientific">Candidatus Giovannonibacteria bacterium GW2011_GWB1_47_6b</name>
    <dbReference type="NCBI Taxonomy" id="1618655"/>
    <lineage>
        <taxon>Bacteria</taxon>
        <taxon>Candidatus Giovannoniibacteriota</taxon>
    </lineage>
</organism>